<dbReference type="GO" id="GO:0004040">
    <property type="term" value="F:amidase activity"/>
    <property type="evidence" value="ECO:0007669"/>
    <property type="project" value="TreeGrafter"/>
</dbReference>
<feature type="region of interest" description="Disordered" evidence="1">
    <location>
        <begin position="876"/>
        <end position="971"/>
    </location>
</feature>
<dbReference type="GO" id="GO:0009062">
    <property type="term" value="P:fatty acid catabolic process"/>
    <property type="evidence" value="ECO:0007669"/>
    <property type="project" value="TreeGrafter"/>
</dbReference>
<dbReference type="PANTHER" id="PTHR45847">
    <property type="entry name" value="FATTY ACID AMIDE HYDROLASE"/>
    <property type="match status" value="1"/>
</dbReference>
<dbReference type="Pfam" id="PF01425">
    <property type="entry name" value="Amidase"/>
    <property type="match status" value="1"/>
</dbReference>
<feature type="compositionally biased region" description="Acidic residues" evidence="1">
    <location>
        <begin position="1070"/>
        <end position="1080"/>
    </location>
</feature>
<feature type="domain" description="Amidase" evidence="2">
    <location>
        <begin position="83"/>
        <end position="556"/>
    </location>
</feature>
<feature type="compositionally biased region" description="Acidic residues" evidence="1">
    <location>
        <begin position="1094"/>
        <end position="1114"/>
    </location>
</feature>
<feature type="region of interest" description="Disordered" evidence="1">
    <location>
        <begin position="1367"/>
        <end position="1421"/>
    </location>
</feature>
<dbReference type="EMBL" id="QEAO01000005">
    <property type="protein sequence ID" value="TPX36187.1"/>
    <property type="molecule type" value="Genomic_DNA"/>
</dbReference>
<proteinExistence type="predicted"/>
<keyword evidence="4" id="KW-1185">Reference proteome</keyword>
<feature type="compositionally biased region" description="Polar residues" evidence="1">
    <location>
        <begin position="914"/>
        <end position="926"/>
    </location>
</feature>
<dbReference type="InterPro" id="IPR023631">
    <property type="entry name" value="Amidase_dom"/>
</dbReference>
<feature type="region of interest" description="Disordered" evidence="1">
    <location>
        <begin position="1058"/>
        <end position="1144"/>
    </location>
</feature>
<feature type="compositionally biased region" description="Low complexity" evidence="1">
    <location>
        <begin position="1451"/>
        <end position="1465"/>
    </location>
</feature>
<feature type="compositionally biased region" description="Pro residues" evidence="1">
    <location>
        <begin position="1639"/>
        <end position="1648"/>
    </location>
</feature>
<feature type="region of interest" description="Disordered" evidence="1">
    <location>
        <begin position="1445"/>
        <end position="1547"/>
    </location>
</feature>
<feature type="compositionally biased region" description="Low complexity" evidence="1">
    <location>
        <begin position="1610"/>
        <end position="1621"/>
    </location>
</feature>
<dbReference type="InterPro" id="IPR036928">
    <property type="entry name" value="AS_sf"/>
</dbReference>
<feature type="region of interest" description="Disordered" evidence="1">
    <location>
        <begin position="1006"/>
        <end position="1031"/>
    </location>
</feature>
<feature type="compositionally biased region" description="Basic and acidic residues" evidence="1">
    <location>
        <begin position="1378"/>
        <end position="1393"/>
    </location>
</feature>
<feature type="compositionally biased region" description="Low complexity" evidence="1">
    <location>
        <begin position="1480"/>
        <end position="1491"/>
    </location>
</feature>
<dbReference type="InterPro" id="IPR052096">
    <property type="entry name" value="Endocannabinoid_amidase"/>
</dbReference>
<reference evidence="3 4" key="1">
    <citation type="journal article" date="2019" name="Sci. Rep.">
        <title>Comparative genomics of chytrid fungi reveal insights into the obligate biotrophic and pathogenic lifestyle of Synchytrium endobioticum.</title>
        <authorList>
            <person name="van de Vossenberg B.T.L.H."/>
            <person name="Warris S."/>
            <person name="Nguyen H.D.T."/>
            <person name="van Gent-Pelzer M.P.E."/>
            <person name="Joly D.L."/>
            <person name="van de Geest H.C."/>
            <person name="Bonants P.J.M."/>
            <person name="Smith D.S."/>
            <person name="Levesque C.A."/>
            <person name="van der Lee T.A.J."/>
        </authorList>
    </citation>
    <scope>NUCLEOTIDE SEQUENCE [LARGE SCALE GENOMIC DNA]</scope>
    <source>
        <strain evidence="3 4">JEL517</strain>
    </source>
</reference>
<dbReference type="Proteomes" id="UP000319731">
    <property type="component" value="Unassembled WGS sequence"/>
</dbReference>
<dbReference type="OrthoDB" id="6428749at2759"/>
<protein>
    <submittedName>
        <fullName evidence="3">Glutaminyl-tRNA synthase (Glutamine-hydrolysing)</fullName>
    </submittedName>
</protein>
<dbReference type="SUPFAM" id="SSF75304">
    <property type="entry name" value="Amidase signature (AS) enzymes"/>
    <property type="match status" value="1"/>
</dbReference>
<feature type="compositionally biased region" description="Basic and acidic residues" evidence="1">
    <location>
        <begin position="832"/>
        <end position="864"/>
    </location>
</feature>
<name>A0A507C5C3_9FUNG</name>
<sequence>MAPPTGKTLSIKKKSSSSSLLARKQTSQHTFVPPARDLRRPTKLSRNLPFPTATIDEVLNASASEIVHRITIARQWNAEMVMMAFASRALEVHQTTNAITQHFIDRAISRARDLDHEFRRTGIAKGPLHGVPFVVDEHIDIEGTDSTMGFSQFVGNPAPKSALIVLALERAGAIPFAKCNVPQSMASFDTSNPLYGVTTHPLNRGLSPGGSSGGIAALICADGAPIGVGTDIGGSNRIPAHFCGIYCLKPSGGRFPLEGVRDNIPGQDAVKMVVGPMARYLDDLQIISKLLVEERPWNADPRTLPMIWDDQPVEPKAKLRFGYYIDDGFVRATPPCARAVAETLMALEAQGYECVRFDPPDVPQALRLALALLVADGLATLVGPKGRDPMDSHLAGLSKLINMPKWVKAVAVRGLVARHENEAASMLAATDPVDVKRLWQLQRGQAEYQARFHDARAPFDAILAPAHVHPATPLDSSGEMSWAGSYSLLYSFLDYSAGVLPVTNVFADVDILTESHDRKYNLLERRAYKFYDPERENGMPIGVQVITGRYQEEKTLAVMSIVQQALKDFRTQMLNEPATPTRLAASNAEMSLKTIAEVTEARYAKEQRESSNKEKMVVRRRSLTERLSGSLKLSKTDAAALRASGSESAANHDFEREVAQAGLTGPIEFKEIPSPTNSFAVSPVSVLSPTPVKLSPTLVTLSPAPVTESPTPVTESPLRMTASPLPETAQLAFDSVEIDQQAPDSPEFGEVNIRKSAESKRSFRFFSGRKSEDAKSIKQSEDTRSIKSTKSSKSILNRGFWRKSEDVPRSVMSNGKPKYWEQQIIKQRRRSVAKDISREEVEMRQSMEADRKAEEELKKRELSREAVEKAALKSLASRPRLSLDSKRPPQVSSETESFFGNSLDVTTLERKPSNGASAGLSRTGSHTLRKSLIAPKAEATQPADATSLISTLRDKQPKETPRPLMVDSSTSPVEFEAPLETAVVQPEALAVAVALLAPDASAVSNLVGPRRDSLTSTPEAAPLPTEDLEAFDEEDFDSKALERLNRLRSVSMDSIIHSSVDSGIGPSSDSAEDISENESVEWEKPQLSAKTLEILDEIEEEDSDEHNSSYEEDNVAVSSEESSDQEEAAGRASSDSNASAGPKGILKRISAYPIELELEHESSNDQRRSLVVDLASIPPPPPGQPPSKGILKNAGSFETERLRRIAAGTLRELKRQPTLGDLNIRLSSDDDTRDDITTTARMLTPRSAVPGSPLPLAALPKVSKSPTAAIMSPAWKSPTSPVRQSTSQQSTVPLLVHQSSDDDLPPARVSSLSATALQRYQAVVPLVIITKPAAPIVVVSPAGKKSIAVISPELVTPTSGSLVMSPLSAAKSPVSPKTHLDVPKRERILEEYRQSSVDRSNSGSDNDSLPPPPPPPATSDPKLAKELLKLWMDAMGVKMTSDLRQVLQSESSSSPATTTTTPASSGKDEDRSTSRTSMDAVSVTSAGTSTSRKSKPALKSIDTKVAAAPADKKVEQASPAATKKPKQRPVSAIEGNQGAPGSSPNLALKHSVSSELLTLYLEAKNIKRTPSIEALLAGGADDSESVRSSSRSHRRRSNGTRAPRAHSRDSTVSTSSSSQQVPRKQGILKSGNNSNPTSPTSPRPPVPPKDYDYNIRYDTMPVAQRKRLSRFSLRRYGR</sequence>
<feature type="region of interest" description="Disordered" evidence="1">
    <location>
        <begin position="771"/>
        <end position="790"/>
    </location>
</feature>
<feature type="compositionally biased region" description="Basic and acidic residues" evidence="1">
    <location>
        <begin position="952"/>
        <end position="961"/>
    </location>
</feature>
<evidence type="ECO:0000313" key="4">
    <source>
        <dbReference type="Proteomes" id="UP000319731"/>
    </source>
</evidence>
<evidence type="ECO:0000256" key="1">
    <source>
        <dbReference type="SAM" id="MobiDB-lite"/>
    </source>
</evidence>
<feature type="region of interest" description="Disordered" evidence="1">
    <location>
        <begin position="1"/>
        <end position="46"/>
    </location>
</feature>
<feature type="compositionally biased region" description="Pro residues" evidence="1">
    <location>
        <begin position="1409"/>
        <end position="1418"/>
    </location>
</feature>
<comment type="caution">
    <text evidence="3">The sequence shown here is derived from an EMBL/GenBank/DDBJ whole genome shotgun (WGS) entry which is preliminary data.</text>
</comment>
<feature type="compositionally biased region" description="Polar residues" evidence="1">
    <location>
        <begin position="1058"/>
        <end position="1069"/>
    </location>
</feature>
<gene>
    <name evidence="3" type="ORF">SmJEL517_g01600</name>
</gene>
<dbReference type="GeneID" id="42002825"/>
<feature type="compositionally biased region" description="Basic and acidic residues" evidence="1">
    <location>
        <begin position="771"/>
        <end position="785"/>
    </location>
</feature>
<dbReference type="PANTHER" id="PTHR45847:SF6">
    <property type="entry name" value="FATTY ACID AMIDE HYDROLASE"/>
    <property type="match status" value="1"/>
</dbReference>
<organism evidence="3 4">
    <name type="scientific">Synchytrium microbalum</name>
    <dbReference type="NCBI Taxonomy" id="1806994"/>
    <lineage>
        <taxon>Eukaryota</taxon>
        <taxon>Fungi</taxon>
        <taxon>Fungi incertae sedis</taxon>
        <taxon>Chytridiomycota</taxon>
        <taxon>Chytridiomycota incertae sedis</taxon>
        <taxon>Chytridiomycetes</taxon>
        <taxon>Synchytriales</taxon>
        <taxon>Synchytriaceae</taxon>
        <taxon>Synchytrium</taxon>
    </lineage>
</organism>
<dbReference type="STRING" id="1806994.A0A507C5C3"/>
<evidence type="ECO:0000313" key="3">
    <source>
        <dbReference type="EMBL" id="TPX36187.1"/>
    </source>
</evidence>
<dbReference type="RefSeq" id="XP_031026500.1">
    <property type="nucleotide sequence ID" value="XM_031167528.1"/>
</dbReference>
<dbReference type="GO" id="GO:0017064">
    <property type="term" value="F:fatty acid amide hydrolase activity"/>
    <property type="evidence" value="ECO:0007669"/>
    <property type="project" value="TreeGrafter"/>
</dbReference>
<feature type="compositionally biased region" description="Polar residues" evidence="1">
    <location>
        <begin position="890"/>
        <end position="905"/>
    </location>
</feature>
<feature type="region of interest" description="Disordered" evidence="1">
    <location>
        <begin position="831"/>
        <end position="864"/>
    </location>
</feature>
<accession>A0A507C5C3</accession>
<feature type="compositionally biased region" description="Polar residues" evidence="1">
    <location>
        <begin position="1394"/>
        <end position="1407"/>
    </location>
</feature>
<feature type="region of interest" description="Disordered" evidence="1">
    <location>
        <begin position="1578"/>
        <end position="1658"/>
    </location>
</feature>
<evidence type="ECO:0000259" key="2">
    <source>
        <dbReference type="Pfam" id="PF01425"/>
    </source>
</evidence>
<dbReference type="Gene3D" id="3.90.1300.10">
    <property type="entry name" value="Amidase signature (AS) domain"/>
    <property type="match status" value="1"/>
</dbReference>